<name>A0A1M6M1E5_9ACTN</name>
<dbReference type="EMBL" id="FQZG01000079">
    <property type="protein sequence ID" value="SHJ77311.1"/>
    <property type="molecule type" value="Genomic_DNA"/>
</dbReference>
<evidence type="ECO:0000259" key="1">
    <source>
        <dbReference type="Pfam" id="PF00117"/>
    </source>
</evidence>
<dbReference type="GO" id="GO:0005829">
    <property type="term" value="C:cytosol"/>
    <property type="evidence" value="ECO:0007669"/>
    <property type="project" value="TreeGrafter"/>
</dbReference>
<dbReference type="PANTHER" id="PTHR42695:SF5">
    <property type="entry name" value="GLUTAMINE AMIDOTRANSFERASE YLR126C-RELATED"/>
    <property type="match status" value="1"/>
</dbReference>
<dbReference type="CDD" id="cd01741">
    <property type="entry name" value="GATase1_1"/>
    <property type="match status" value="1"/>
</dbReference>
<dbReference type="Pfam" id="PF00117">
    <property type="entry name" value="GATase"/>
    <property type="match status" value="1"/>
</dbReference>
<evidence type="ECO:0000313" key="2">
    <source>
        <dbReference type="EMBL" id="SHJ77311.1"/>
    </source>
</evidence>
<proteinExistence type="predicted"/>
<evidence type="ECO:0000313" key="3">
    <source>
        <dbReference type="Proteomes" id="UP000184512"/>
    </source>
</evidence>
<dbReference type="PROSITE" id="PS51273">
    <property type="entry name" value="GATASE_TYPE_1"/>
    <property type="match status" value="1"/>
</dbReference>
<dbReference type="NCBIfam" id="NF005743">
    <property type="entry name" value="PRK07567.1"/>
    <property type="match status" value="1"/>
</dbReference>
<dbReference type="InterPro" id="IPR029062">
    <property type="entry name" value="Class_I_gatase-like"/>
</dbReference>
<gene>
    <name evidence="2" type="ORF">SAMN02745244_03219</name>
</gene>
<dbReference type="STRING" id="1123357.SAMN02745244_03219"/>
<dbReference type="InterPro" id="IPR044992">
    <property type="entry name" value="ChyE-like"/>
</dbReference>
<accession>A0A1M6M1E5</accession>
<reference evidence="2 3" key="1">
    <citation type="submission" date="2016-11" db="EMBL/GenBank/DDBJ databases">
        <authorList>
            <person name="Jaros S."/>
            <person name="Januszkiewicz K."/>
            <person name="Wedrychowicz H."/>
        </authorList>
    </citation>
    <scope>NUCLEOTIDE SEQUENCE [LARGE SCALE GENOMIC DNA]</scope>
    <source>
        <strain evidence="2 3">DSM 12906</strain>
    </source>
</reference>
<dbReference type="SUPFAM" id="SSF52317">
    <property type="entry name" value="Class I glutamine amidotransferase-like"/>
    <property type="match status" value="1"/>
</dbReference>
<dbReference type="Proteomes" id="UP000184512">
    <property type="component" value="Unassembled WGS sequence"/>
</dbReference>
<keyword evidence="3" id="KW-1185">Reference proteome</keyword>
<dbReference type="AlphaFoldDB" id="A0A1M6M1E5"/>
<sequence length="245" mass="26518">MKPFLLLSTRPEDEATEGEREAVVRLGRLADDDLVQVRVEAAPLPPINLDDYTGVFLGGGPFNASDTDKSGLQLRVEADLGRVLDEVIQRDFPLLGLCYGIGAVSSRLGGIVDRTYGEPVSVADVTLTPEGEGDPLFEGVPSRLGAFVGHKEASRELAPGAVLLASGDVCPVQAFRVGDFVYATQFHPELDRVGMASRIRIYKEEGYFDPSETQELVSFAESATITPEVHRILSNFVGLARRRTA</sequence>
<organism evidence="2 3">
    <name type="scientific">Tessaracoccus bendigoensis DSM 12906</name>
    <dbReference type="NCBI Taxonomy" id="1123357"/>
    <lineage>
        <taxon>Bacteria</taxon>
        <taxon>Bacillati</taxon>
        <taxon>Actinomycetota</taxon>
        <taxon>Actinomycetes</taxon>
        <taxon>Propionibacteriales</taxon>
        <taxon>Propionibacteriaceae</taxon>
        <taxon>Tessaracoccus</taxon>
    </lineage>
</organism>
<dbReference type="Gene3D" id="3.40.50.880">
    <property type="match status" value="1"/>
</dbReference>
<feature type="domain" description="Glutamine amidotransferase" evidence="1">
    <location>
        <begin position="48"/>
        <end position="190"/>
    </location>
</feature>
<dbReference type="InterPro" id="IPR017926">
    <property type="entry name" value="GATASE"/>
</dbReference>
<protein>
    <submittedName>
        <fullName evidence="2">GMP synthase (Glutamine-hydrolysing)</fullName>
    </submittedName>
</protein>
<dbReference type="OrthoDB" id="5196541at2"/>
<dbReference type="PANTHER" id="PTHR42695">
    <property type="entry name" value="GLUTAMINE AMIDOTRANSFERASE YLR126C-RELATED"/>
    <property type="match status" value="1"/>
</dbReference>
<dbReference type="RefSeq" id="WP_073190223.1">
    <property type="nucleotide sequence ID" value="NZ_FQZG01000079.1"/>
</dbReference>